<protein>
    <submittedName>
        <fullName evidence="1">DNA N-6-adenine-methyltransferase</fullName>
    </submittedName>
</protein>
<accession>A0AAX4J5W4</accession>
<dbReference type="GO" id="GO:0003677">
    <property type="term" value="F:DNA binding"/>
    <property type="evidence" value="ECO:0007669"/>
    <property type="project" value="InterPro"/>
</dbReference>
<dbReference type="GO" id="GO:0009007">
    <property type="term" value="F:site-specific DNA-methyltransferase (adenine-specific) activity"/>
    <property type="evidence" value="ECO:0007669"/>
    <property type="project" value="InterPro"/>
</dbReference>
<proteinExistence type="predicted"/>
<dbReference type="GO" id="GO:0009307">
    <property type="term" value="P:DNA restriction-modification system"/>
    <property type="evidence" value="ECO:0007669"/>
    <property type="project" value="InterPro"/>
</dbReference>
<reference evidence="1" key="1">
    <citation type="submission" date="2023-11" db="EMBL/GenBank/DDBJ databases">
        <title>Complete genome sequence of Vibrio virus vB_VpM-pA2SJ1.</title>
        <authorList>
            <person name="Lim S.J."/>
            <person name="Park S.Y."/>
            <person name="Kim J.H."/>
        </authorList>
    </citation>
    <scope>NUCLEOTIDE SEQUENCE</scope>
</reference>
<dbReference type="EMBL" id="OR813779">
    <property type="protein sequence ID" value="WRQ13105.1"/>
    <property type="molecule type" value="Genomic_DNA"/>
</dbReference>
<dbReference type="Pfam" id="PF05869">
    <property type="entry name" value="Dam"/>
    <property type="match status" value="1"/>
</dbReference>
<sequence length="191" mass="21829">MAILISSKTVEGAKNRWATSHEAFNDALALYGRKFSVDVCAEPQTAKVDRFYVSPEWLNSQPSLDIIKKHSDKKIVGFDALQCDWDHDWWCNPPFDLKKEFLEWAHIQAVAGRGGMMMIPYEPLTGWWRKYVTNRATAVFEPDGRYQFYEIDGVTKKQGANFGTVFVLFTPHAIPEAIRIPFKRGIGNAKI</sequence>
<name>A0AAX4J5W4_9CAUD</name>
<evidence type="ECO:0000313" key="1">
    <source>
        <dbReference type="EMBL" id="WRQ13105.1"/>
    </source>
</evidence>
<dbReference type="Proteomes" id="UP001432163">
    <property type="component" value="Segment"/>
</dbReference>
<organism evidence="1 2">
    <name type="scientific">Vibrio phage vB_VpM-pA2SJ1</name>
    <dbReference type="NCBI Taxonomy" id="3095964"/>
    <lineage>
        <taxon>Viruses</taxon>
        <taxon>Duplodnaviria</taxon>
        <taxon>Heunggongvirae</taxon>
        <taxon>Uroviricota</taxon>
        <taxon>Caudoviricetes</taxon>
    </lineage>
</organism>
<dbReference type="InterPro" id="IPR008593">
    <property type="entry name" value="Dam_MeTrfase"/>
</dbReference>
<evidence type="ECO:0000313" key="2">
    <source>
        <dbReference type="Proteomes" id="UP001432163"/>
    </source>
</evidence>